<gene>
    <name evidence="3" type="ORF">KFE25_010547</name>
</gene>
<evidence type="ECO:0000313" key="4">
    <source>
        <dbReference type="Proteomes" id="UP000751190"/>
    </source>
</evidence>
<comment type="caution">
    <text evidence="3">The sequence shown here is derived from an EMBL/GenBank/DDBJ whole genome shotgun (WGS) entry which is preliminary data.</text>
</comment>
<keyword evidence="2" id="KW-0812">Transmembrane</keyword>
<dbReference type="AlphaFoldDB" id="A0A8J6C997"/>
<sequence length="789" mass="82444">MPGSVEIRVHPARAGSCTETEVNASVSRAHAARRARTARVTGIPLALGVACGVIGSALITVSDVSSTAWTIGAELTVCCLPLLLLSAPPTERRNVTLASLASIAFFVGIGATNARTALAMHAQAARLPSCATAAHLFTLVHAYGITAVHPWAAALLTAARHLRRLLASSRAARALGGAISTREQLAHLWSTAAWVYAVCALAWGWTHALVGSTTPRYATTGLCKIGIPFLVVFLCCAAFCANGRVRRRLHAWLVARGDGIGAAAGIAVLIGNADPRSAVADGERRLRAVPCAQLTVDVFASSAVSAHWIGMSVPAELDAVDAFVSHSWHDPAGPKFDALMAWRGDFISAHKREPLVWLDRCCITRLGDDLPHLPIFLAASRQLLILAGPTWTKRLWCLVECFVFDQMKPDLHGADAPTLAALAQLRLLPGCDEAVLATVDVNTCECAHRDDYDRLIGVLEAAYGSVEVFNERARFLLQRLPRGGGADGSTPPARPSRLLAPISSPSRSSHGSGGSCGDGSWRLSRTAVKGSAAPSGQGAPAAAASGAATPPAAASGAATPPATDAACAEFASVTLTRELTMAAPVQPSQPATSEAHVAQPAKRQVARRRLSTEGLLSALVVCVYVVLAAVYSRWAHEPGAAECDWCDARLARLRATDGSGWVFATDGGARASAGRAWRYSAQRWPNGRASAALPWDEAARACGASFGGALARPADSAEERLLLCVLGEHALSAWVARPASDGHAPRDGAGAAEAARATTRCPELAPWGVQSIECTYATHYVCEAHVAAP</sequence>
<dbReference type="OrthoDB" id="10623871at2759"/>
<evidence type="ECO:0000256" key="1">
    <source>
        <dbReference type="SAM" id="MobiDB-lite"/>
    </source>
</evidence>
<evidence type="ECO:0000313" key="3">
    <source>
        <dbReference type="EMBL" id="KAG8461360.1"/>
    </source>
</evidence>
<evidence type="ECO:0000256" key="2">
    <source>
        <dbReference type="SAM" id="Phobius"/>
    </source>
</evidence>
<proteinExistence type="predicted"/>
<feature type="compositionally biased region" description="Low complexity" evidence="1">
    <location>
        <begin position="530"/>
        <end position="560"/>
    </location>
</feature>
<dbReference type="EMBL" id="JAGTXO010000026">
    <property type="protein sequence ID" value="KAG8461360.1"/>
    <property type="molecule type" value="Genomic_DNA"/>
</dbReference>
<dbReference type="Proteomes" id="UP000751190">
    <property type="component" value="Unassembled WGS sequence"/>
</dbReference>
<protein>
    <submittedName>
        <fullName evidence="3">Uncharacterized protein</fullName>
    </submittedName>
</protein>
<feature type="transmembrane region" description="Helical" evidence="2">
    <location>
        <begin position="97"/>
        <end position="114"/>
    </location>
</feature>
<accession>A0A8J6C997</accession>
<feature type="transmembrane region" description="Helical" evidence="2">
    <location>
        <begin position="185"/>
        <end position="205"/>
    </location>
</feature>
<name>A0A8J6C997_DIALT</name>
<feature type="transmembrane region" description="Helical" evidence="2">
    <location>
        <begin position="43"/>
        <end position="61"/>
    </location>
</feature>
<keyword evidence="4" id="KW-1185">Reference proteome</keyword>
<organism evidence="3 4">
    <name type="scientific">Diacronema lutheri</name>
    <name type="common">Unicellular marine alga</name>
    <name type="synonym">Monochrysis lutheri</name>
    <dbReference type="NCBI Taxonomy" id="2081491"/>
    <lineage>
        <taxon>Eukaryota</taxon>
        <taxon>Haptista</taxon>
        <taxon>Haptophyta</taxon>
        <taxon>Pavlovophyceae</taxon>
        <taxon>Pavlovales</taxon>
        <taxon>Pavlovaceae</taxon>
        <taxon>Diacronema</taxon>
    </lineage>
</organism>
<feature type="region of interest" description="Disordered" evidence="1">
    <location>
        <begin position="482"/>
        <end position="560"/>
    </location>
</feature>
<feature type="transmembrane region" description="Helical" evidence="2">
    <location>
        <begin position="67"/>
        <end position="85"/>
    </location>
</feature>
<reference evidence="3" key="1">
    <citation type="submission" date="2021-05" db="EMBL/GenBank/DDBJ databases">
        <title>The genome of the haptophyte Pavlova lutheri (Diacronema luteri, Pavlovales) - a model for lipid biosynthesis in eukaryotic algae.</title>
        <authorList>
            <person name="Hulatt C.J."/>
            <person name="Posewitz M.C."/>
        </authorList>
    </citation>
    <scope>NUCLEOTIDE SEQUENCE</scope>
    <source>
        <strain evidence="3">NIVA-4/92</strain>
    </source>
</reference>
<feature type="transmembrane region" description="Helical" evidence="2">
    <location>
        <begin position="225"/>
        <end position="243"/>
    </location>
</feature>
<keyword evidence="2" id="KW-0472">Membrane</keyword>
<keyword evidence="2" id="KW-1133">Transmembrane helix</keyword>
<feature type="transmembrane region" description="Helical" evidence="2">
    <location>
        <begin position="134"/>
        <end position="156"/>
    </location>
</feature>